<evidence type="ECO:0000313" key="1">
    <source>
        <dbReference type="EMBL" id="RVU02288.1"/>
    </source>
</evidence>
<name>A0A437MXA3_9SPHN</name>
<keyword evidence="1" id="KW-0540">Nuclease</keyword>
<keyword evidence="1" id="KW-0255">Endonuclease</keyword>
<dbReference type="EMBL" id="SACO01000022">
    <property type="protein sequence ID" value="RVU02288.1"/>
    <property type="molecule type" value="Genomic_DNA"/>
</dbReference>
<proteinExistence type="predicted"/>
<dbReference type="Pfam" id="PF10117">
    <property type="entry name" value="McrBC"/>
    <property type="match status" value="1"/>
</dbReference>
<dbReference type="PANTHER" id="PTHR38733">
    <property type="entry name" value="PROTEIN MCRC"/>
    <property type="match status" value="1"/>
</dbReference>
<dbReference type="NCBIfam" id="NF007277">
    <property type="entry name" value="PRK09736.1"/>
    <property type="match status" value="1"/>
</dbReference>
<dbReference type="GO" id="GO:0009307">
    <property type="term" value="P:DNA restriction-modification system"/>
    <property type="evidence" value="ECO:0007669"/>
    <property type="project" value="InterPro"/>
</dbReference>
<accession>A0A437MXA3</accession>
<dbReference type="RefSeq" id="WP_127711885.1">
    <property type="nucleotide sequence ID" value="NZ_SACO01000022.1"/>
</dbReference>
<dbReference type="InterPro" id="IPR019292">
    <property type="entry name" value="McrC"/>
</dbReference>
<evidence type="ECO:0000313" key="2">
    <source>
        <dbReference type="Proteomes" id="UP000282837"/>
    </source>
</evidence>
<keyword evidence="2" id="KW-1185">Reference proteome</keyword>
<keyword evidence="1" id="KW-0378">Hydrolase</keyword>
<dbReference type="Proteomes" id="UP000282837">
    <property type="component" value="Unassembled WGS sequence"/>
</dbReference>
<dbReference type="InterPro" id="IPR014407">
    <property type="entry name" value="McrC_bac"/>
</dbReference>
<dbReference type="PANTHER" id="PTHR38733:SF1">
    <property type="entry name" value="TYPE IV METHYL-DIRECTED RESTRICTION ENZYME ECOKMCRBC"/>
    <property type="match status" value="1"/>
</dbReference>
<dbReference type="PIRSF" id="PIRSF003109">
    <property type="entry name" value="McrC"/>
    <property type="match status" value="1"/>
</dbReference>
<dbReference type="GO" id="GO:0004519">
    <property type="term" value="F:endonuclease activity"/>
    <property type="evidence" value="ECO:0007669"/>
    <property type="project" value="UniProtKB-KW"/>
</dbReference>
<dbReference type="OrthoDB" id="5500856at2"/>
<sequence length="358" mass="40094">MSTYGAIPLRNIWLLFLYAADMVQLRDRFDHDVEAARDLPELLGRLLTTVVDQRLRRNLSRGYRVRSATLSRVRGRIDLLETETRQLMDRGQIACSFDEHTMDTPRNRLVRAALDRLAGRITNADVAHRCRTASGDFGRLGVSATRPSRAEMATDQIGRNETADRFMVALATMVFDALIPSQAAGAVAGALPVDQEHLVRRLFERAVGNALRLQLAGEGWTVKQGRRIQWPCDQRTDGMASILPGMQTDIELNHIALGRRIVIDTKFTRIFTKSDYREAMLKSGYLYQMYAYLRTQELADDRASLCSEGILLHPQVGDAVDEAMAVQGHLMRAKTIDLMAIPSAFEAQLGGIIHTRNG</sequence>
<comment type="caution">
    <text evidence="1">The sequence shown here is derived from an EMBL/GenBank/DDBJ whole genome shotgun (WGS) entry which is preliminary data.</text>
</comment>
<organism evidence="1 2">
    <name type="scientific">Novosphingobium umbonatum</name>
    <dbReference type="NCBI Taxonomy" id="1908524"/>
    <lineage>
        <taxon>Bacteria</taxon>
        <taxon>Pseudomonadati</taxon>
        <taxon>Pseudomonadota</taxon>
        <taxon>Alphaproteobacteria</taxon>
        <taxon>Sphingomonadales</taxon>
        <taxon>Sphingomonadaceae</taxon>
        <taxon>Novosphingobium</taxon>
    </lineage>
</organism>
<gene>
    <name evidence="1" type="primary">mcrC</name>
    <name evidence="1" type="ORF">EOE18_17395</name>
</gene>
<reference evidence="1 2" key="1">
    <citation type="submission" date="2019-01" db="EMBL/GenBank/DDBJ databases">
        <authorList>
            <person name="Chen W.-M."/>
        </authorList>
    </citation>
    <scope>NUCLEOTIDE SEQUENCE [LARGE SCALE GENOMIC DNA]</scope>
    <source>
        <strain evidence="1 2">FSY-9</strain>
    </source>
</reference>
<dbReference type="AlphaFoldDB" id="A0A437MXA3"/>
<protein>
    <submittedName>
        <fullName evidence="1">5-methylcytosine-specific restriction endonuclease system specificity protein McrC</fullName>
    </submittedName>
</protein>